<dbReference type="InterPro" id="IPR013542">
    <property type="entry name" value="QueG_DUF1730"/>
</dbReference>
<feature type="binding site" evidence="9">
    <location>
        <position position="219"/>
    </location>
    <ligand>
        <name>[4Fe-4S] cluster</name>
        <dbReference type="ChEBI" id="CHEBI:49883"/>
        <label>2</label>
    </ligand>
</feature>
<dbReference type="GO" id="GO:0005737">
    <property type="term" value="C:cytoplasm"/>
    <property type="evidence" value="ECO:0007669"/>
    <property type="project" value="UniProtKB-SubCell"/>
</dbReference>
<comment type="subcellular location">
    <subcellularLocation>
        <location evidence="9">Cytoplasm</location>
    </subcellularLocation>
</comment>
<keyword evidence="1 9" id="KW-0004">4Fe-4S</keyword>
<keyword evidence="9" id="KW-0846">Cobalamin</keyword>
<proteinExistence type="inferred from homology"/>
<comment type="catalytic activity">
    <reaction evidence="9">
        <text>epoxyqueuosine(34) in tRNA + AH2 = queuosine(34) in tRNA + A + H2O</text>
        <dbReference type="Rhea" id="RHEA:32159"/>
        <dbReference type="Rhea" id="RHEA-COMP:18571"/>
        <dbReference type="Rhea" id="RHEA-COMP:18582"/>
        <dbReference type="ChEBI" id="CHEBI:13193"/>
        <dbReference type="ChEBI" id="CHEBI:15377"/>
        <dbReference type="ChEBI" id="CHEBI:17499"/>
        <dbReference type="ChEBI" id="CHEBI:194431"/>
        <dbReference type="ChEBI" id="CHEBI:194443"/>
        <dbReference type="EC" id="1.17.99.6"/>
    </reaction>
</comment>
<dbReference type="Pfam" id="PF13484">
    <property type="entry name" value="Fer4_16"/>
    <property type="match status" value="1"/>
</dbReference>
<comment type="subunit">
    <text evidence="9">Monomer.</text>
</comment>
<dbReference type="GO" id="GO:0051539">
    <property type="term" value="F:4 iron, 4 sulfur cluster binding"/>
    <property type="evidence" value="ECO:0007669"/>
    <property type="project" value="UniProtKB-KW"/>
</dbReference>
<comment type="similarity">
    <text evidence="9">Belongs to the QueG family.</text>
</comment>
<feature type="domain" description="4Fe-4S ferredoxin-type" evidence="10">
    <location>
        <begin position="181"/>
        <end position="213"/>
    </location>
</feature>
<feature type="binding site" evidence="9">
    <location>
        <position position="174"/>
    </location>
    <ligand>
        <name>cob(II)alamin</name>
        <dbReference type="ChEBI" id="CHEBI:16304"/>
    </ligand>
</feature>
<feature type="binding site" evidence="9">
    <location>
        <position position="249"/>
    </location>
    <ligand>
        <name>[4Fe-4S] cluster</name>
        <dbReference type="ChEBI" id="CHEBI:49883"/>
        <label>2</label>
    </ligand>
</feature>
<feature type="binding site" evidence="9">
    <location>
        <position position="163"/>
    </location>
    <ligand>
        <name>cob(II)alamin</name>
        <dbReference type="ChEBI" id="CHEBI:16304"/>
    </ligand>
</feature>
<feature type="binding site" evidence="9">
    <location>
        <position position="199"/>
    </location>
    <ligand>
        <name>[4Fe-4S] cluster</name>
        <dbReference type="ChEBI" id="CHEBI:49883"/>
        <label>1</label>
    </ligand>
</feature>
<keyword evidence="4 9" id="KW-0479">Metal-binding</keyword>
<dbReference type="InterPro" id="IPR004453">
    <property type="entry name" value="QueG"/>
</dbReference>
<evidence type="ECO:0000313" key="11">
    <source>
        <dbReference type="EMBL" id="XBS70418.1"/>
    </source>
</evidence>
<evidence type="ECO:0000256" key="1">
    <source>
        <dbReference type="ARBA" id="ARBA00022485"/>
    </source>
</evidence>
<keyword evidence="8 9" id="KW-0411">Iron-sulfur</keyword>
<feature type="binding site" evidence="9">
    <location>
        <position position="193"/>
    </location>
    <ligand>
        <name>[4Fe-4S] cluster</name>
        <dbReference type="ChEBI" id="CHEBI:49883"/>
        <label>1</label>
    </ligand>
</feature>
<comment type="cofactor">
    <cofactor evidence="9">
        <name>cob(II)alamin</name>
        <dbReference type="ChEBI" id="CHEBI:16304"/>
    </cofactor>
</comment>
<feature type="binding site" evidence="9">
    <location>
        <position position="221"/>
    </location>
    <ligand>
        <name>cob(II)alamin</name>
        <dbReference type="ChEBI" id="CHEBI:16304"/>
    </ligand>
</feature>
<evidence type="ECO:0000256" key="9">
    <source>
        <dbReference type="HAMAP-Rule" id="MF_00916"/>
    </source>
</evidence>
<comment type="cofactor">
    <cofactor evidence="9">
        <name>[4Fe-4S] cluster</name>
        <dbReference type="ChEBI" id="CHEBI:49883"/>
    </cofactor>
    <text evidence="9">Binds 2 [4Fe-4S] clusters per monomer.</text>
</comment>
<feature type="binding site" evidence="9">
    <location>
        <position position="203"/>
    </location>
    <ligand>
        <name>[4Fe-4S] cluster</name>
        <dbReference type="ChEBI" id="CHEBI:49883"/>
        <label>2</label>
    </ligand>
</feature>
<dbReference type="EC" id="1.17.99.6" evidence="9"/>
<evidence type="ECO:0000256" key="2">
    <source>
        <dbReference type="ARBA" id="ARBA00022490"/>
    </source>
</evidence>
<evidence type="ECO:0000256" key="5">
    <source>
        <dbReference type="ARBA" id="ARBA00022785"/>
    </source>
</evidence>
<keyword evidence="2 9" id="KW-0963">Cytoplasm</keyword>
<reference evidence="11" key="1">
    <citation type="submission" date="2024-06" db="EMBL/GenBank/DDBJ databases">
        <authorList>
            <person name="Coelho C."/>
            <person name="Bento M."/>
            <person name="Garcia E."/>
            <person name="Camelo A."/>
            <person name="Brandao I."/>
            <person name="Espirito Santo C."/>
            <person name="Trovao J."/>
            <person name="Verissimo A."/>
            <person name="Costa J."/>
            <person name="Tiago I."/>
        </authorList>
    </citation>
    <scope>NUCLEOTIDE SEQUENCE</scope>
    <source>
        <strain evidence="11">KWT182</strain>
    </source>
</reference>
<keyword evidence="5 9" id="KW-0671">Queuosine biosynthesis</keyword>
<gene>
    <name evidence="9 11" type="primary">queG</name>
    <name evidence="11" type="ORF">ABK905_04010</name>
</gene>
<evidence type="ECO:0000256" key="8">
    <source>
        <dbReference type="ARBA" id="ARBA00023014"/>
    </source>
</evidence>
<evidence type="ECO:0000259" key="10">
    <source>
        <dbReference type="PROSITE" id="PS51379"/>
    </source>
</evidence>
<dbReference type="PROSITE" id="PS51379">
    <property type="entry name" value="4FE4S_FER_2"/>
    <property type="match status" value="1"/>
</dbReference>
<dbReference type="HAMAP" id="MF_00916">
    <property type="entry name" value="QueG"/>
    <property type="match status" value="1"/>
</dbReference>
<dbReference type="Gene3D" id="3.30.70.20">
    <property type="match status" value="1"/>
</dbReference>
<dbReference type="PANTHER" id="PTHR30002">
    <property type="entry name" value="EPOXYQUEUOSINE REDUCTASE"/>
    <property type="match status" value="1"/>
</dbReference>
<dbReference type="PANTHER" id="PTHR30002:SF4">
    <property type="entry name" value="EPOXYQUEUOSINE REDUCTASE"/>
    <property type="match status" value="1"/>
</dbReference>
<dbReference type="GO" id="GO:0031419">
    <property type="term" value="F:cobalamin binding"/>
    <property type="evidence" value="ECO:0007669"/>
    <property type="project" value="UniProtKB-KW"/>
</dbReference>
<keyword evidence="7 9" id="KW-0408">Iron</keyword>
<dbReference type="SUPFAM" id="SSF46548">
    <property type="entry name" value="alpha-helical ferredoxin"/>
    <property type="match status" value="1"/>
</dbReference>
<evidence type="ECO:0000256" key="4">
    <source>
        <dbReference type="ARBA" id="ARBA00022723"/>
    </source>
</evidence>
<keyword evidence="9" id="KW-0170">Cobalt</keyword>
<protein>
    <recommendedName>
        <fullName evidence="9">Epoxyqueuosine reductase</fullName>
        <ecNumber evidence="9">1.17.99.6</ecNumber>
    </recommendedName>
    <alternativeName>
        <fullName evidence="9">Queuosine biosynthesis protein QueG</fullName>
    </alternativeName>
</protein>
<feature type="binding site" evidence="9">
    <location>
        <begin position="246"/>
        <end position="247"/>
    </location>
    <ligand>
        <name>cob(II)alamin</name>
        <dbReference type="ChEBI" id="CHEBI:16304"/>
    </ligand>
</feature>
<dbReference type="GO" id="GO:0008616">
    <property type="term" value="P:tRNA queuosine(34) biosynthetic process"/>
    <property type="evidence" value="ECO:0007669"/>
    <property type="project" value="UniProtKB-UniRule"/>
</dbReference>
<comment type="pathway">
    <text evidence="9">tRNA modification; tRNA-queuosine biosynthesis.</text>
</comment>
<evidence type="ECO:0000256" key="3">
    <source>
        <dbReference type="ARBA" id="ARBA00022694"/>
    </source>
</evidence>
<keyword evidence="3 9" id="KW-0819">tRNA processing</keyword>
<organism evidence="11">
    <name type="scientific">Acerihabitans sp. KWT182</name>
    <dbReference type="NCBI Taxonomy" id="3157919"/>
    <lineage>
        <taxon>Bacteria</taxon>
        <taxon>Pseudomonadati</taxon>
        <taxon>Pseudomonadota</taxon>
        <taxon>Gammaproteobacteria</taxon>
        <taxon>Enterobacterales</taxon>
        <taxon>Pectobacteriaceae</taxon>
        <taxon>Acerihabitans</taxon>
    </lineage>
</organism>
<dbReference type="AlphaFoldDB" id="A0AAU7QBF8"/>
<evidence type="ECO:0000256" key="6">
    <source>
        <dbReference type="ARBA" id="ARBA00023002"/>
    </source>
</evidence>
<feature type="binding site" evidence="9">
    <location>
        <position position="62"/>
    </location>
    <ligand>
        <name>cob(II)alamin</name>
        <dbReference type="ChEBI" id="CHEBI:16304"/>
    </ligand>
</feature>
<name>A0AAU7QBF8_9GAMM</name>
<dbReference type="NCBIfam" id="TIGR00276">
    <property type="entry name" value="tRNA epoxyqueuosine(34) reductase QueG"/>
    <property type="match status" value="1"/>
</dbReference>
<feature type="binding site" evidence="9">
    <location>
        <position position="246"/>
    </location>
    <ligand>
        <name>[4Fe-4S] cluster</name>
        <dbReference type="ChEBI" id="CHEBI:49883"/>
        <label>2</label>
    </ligand>
</feature>
<dbReference type="GO" id="GO:0052693">
    <property type="term" value="F:epoxyqueuosine reductase activity"/>
    <property type="evidence" value="ECO:0007669"/>
    <property type="project" value="UniProtKB-UniRule"/>
</dbReference>
<feature type="binding site" evidence="9">
    <location>
        <position position="253"/>
    </location>
    <ligand>
        <name>[4Fe-4S] cluster</name>
        <dbReference type="ChEBI" id="CHEBI:49883"/>
        <label>1</label>
    </ligand>
</feature>
<feature type="binding site" evidence="9">
    <location>
        <position position="196"/>
    </location>
    <ligand>
        <name>[4Fe-4S] cluster</name>
        <dbReference type="ChEBI" id="CHEBI:49883"/>
        <label>1</label>
    </ligand>
</feature>
<dbReference type="InterPro" id="IPR017896">
    <property type="entry name" value="4Fe4S_Fe-S-bd"/>
</dbReference>
<feature type="active site" description="Proton donor" evidence="9">
    <location>
        <position position="139"/>
    </location>
</feature>
<evidence type="ECO:0000256" key="7">
    <source>
        <dbReference type="ARBA" id="ARBA00023004"/>
    </source>
</evidence>
<accession>A0AAU7QBF8</accession>
<dbReference type="EMBL" id="CP157947">
    <property type="protein sequence ID" value="XBS70418.1"/>
    <property type="molecule type" value="Genomic_DNA"/>
</dbReference>
<dbReference type="PROSITE" id="PS00198">
    <property type="entry name" value="4FE4S_FER_1"/>
    <property type="match status" value="1"/>
</dbReference>
<sequence length="380" mass="43113">MSYPFDLIELARLIKEWGLALGFQQVGICDTDLAAHEGELQAWLDNHYHGDMTWMARHGMLRARPQELLPGTLRVISVRMNYLPANAAFARTLKNPRLGYVSRYALGRDYHKVLRHRLQQLGNKIREWCDGVNFRPFVDSAPIMERPLAAKAGLGWVGKHSLILNREAGSWFFLGELLIDLPLPVDRPQQEECGRCVACMTACPTGAIIAPYTVDARRCISYLTIESAGEIPEALRPLIGNRIYGCDDCQLVCPWNRFSSPTDEKDFSPRADLHAPDLLTLFNWDEETFLRRTEGSPIRRIGHWRWLRNIAVALGNAPYEDSVLLALQAALGTKDALLDKHIIWAIGQQLRRREAETVFVQPARQRRLINAIEKGLARDA</sequence>
<dbReference type="Pfam" id="PF08331">
    <property type="entry name" value="QueG_DUF1730"/>
    <property type="match status" value="1"/>
</dbReference>
<comment type="function">
    <text evidence="9">Catalyzes the conversion of epoxyqueuosine (oQ) to queuosine (Q), which is a hypermodified base found in the wobble positions of tRNA(Asp), tRNA(Asn), tRNA(His) and tRNA(Tyr).</text>
</comment>
<comment type="caution">
    <text evidence="9">Lacks conserved residue(s) required for the propagation of feature annotation.</text>
</comment>
<keyword evidence="6 9" id="KW-0560">Oxidoreductase</keyword>
<dbReference type="GO" id="GO:0046872">
    <property type="term" value="F:metal ion binding"/>
    <property type="evidence" value="ECO:0007669"/>
    <property type="project" value="UniProtKB-KW"/>
</dbReference>
<feature type="binding site" evidence="9">
    <location>
        <position position="139"/>
    </location>
    <ligand>
        <name>cob(II)alamin</name>
        <dbReference type="ChEBI" id="CHEBI:16304"/>
    </ligand>
</feature>
<dbReference type="InterPro" id="IPR017900">
    <property type="entry name" value="4Fe4S_Fe_S_CS"/>
</dbReference>
<dbReference type="FunFam" id="3.30.70.20:FF:000017">
    <property type="entry name" value="Epoxyqueuosine reductase"/>
    <property type="match status" value="1"/>
</dbReference>